<proteinExistence type="inferred from homology"/>
<reference evidence="5" key="1">
    <citation type="submission" date="2018-10" db="EMBL/GenBank/DDBJ databases">
        <authorList>
            <person name="Gruber-Vodicka H."/>
            <person name="Jaeckle O."/>
        </authorList>
    </citation>
    <scope>NUCLEOTIDE SEQUENCE</scope>
</reference>
<protein>
    <submittedName>
        <fullName evidence="5">Competence lipoprotein ComL, putative</fullName>
    </submittedName>
</protein>
<dbReference type="Pfam" id="PF13525">
    <property type="entry name" value="YfiO"/>
    <property type="match status" value="1"/>
</dbReference>
<organism evidence="5">
    <name type="scientific">invertebrate metagenome</name>
    <dbReference type="NCBI Taxonomy" id="1711999"/>
    <lineage>
        <taxon>unclassified sequences</taxon>
        <taxon>metagenomes</taxon>
        <taxon>organismal metagenomes</taxon>
    </lineage>
</organism>
<gene>
    <name evidence="5" type="ORF">RIEGSTA812A_PEG_1328</name>
</gene>
<dbReference type="SUPFAM" id="SSF48452">
    <property type="entry name" value="TPR-like"/>
    <property type="match status" value="1"/>
</dbReference>
<dbReference type="CDD" id="cd15830">
    <property type="entry name" value="BamD"/>
    <property type="match status" value="1"/>
</dbReference>
<keyword evidence="5" id="KW-0449">Lipoprotein</keyword>
<evidence type="ECO:0000256" key="1">
    <source>
        <dbReference type="ARBA" id="ARBA00022729"/>
    </source>
</evidence>
<evidence type="ECO:0000256" key="3">
    <source>
        <dbReference type="ARBA" id="ARBA00023237"/>
    </source>
</evidence>
<keyword evidence="2" id="KW-0472">Membrane</keyword>
<sequence>MRIIILTVLIGEFTACTTLDTNKVERPVGQLYNEAMNFLEGGAFQAAAKVFAEVERQHPYSVWATKAQLMAAYAYYEGNRYDEAVIALHRFIQLHPSHRDAAYAYYVKALCYYEQIIDVDRDQKMTVSAVNALQDVISRFPLSLYARASRLKLDLAIDNLAGKEMTIGRFYIQKQHYAAAINRFNTVIANYQTTAHIPEALHRLVESYTALGLLHEARQVAAVLGANFPGSLWYHDSYSLILKFS</sequence>
<dbReference type="InterPro" id="IPR039565">
    <property type="entry name" value="BamD-like"/>
</dbReference>
<dbReference type="InterPro" id="IPR019734">
    <property type="entry name" value="TPR_rpt"/>
</dbReference>
<keyword evidence="1" id="KW-0732">Signal</keyword>
<dbReference type="EMBL" id="LR026963">
    <property type="protein sequence ID" value="VBB69855.1"/>
    <property type="molecule type" value="Genomic_DNA"/>
</dbReference>
<dbReference type="AlphaFoldDB" id="A0A484H8F2"/>
<evidence type="ECO:0000259" key="4">
    <source>
        <dbReference type="Pfam" id="PF13525"/>
    </source>
</evidence>
<feature type="domain" description="Outer membrane lipoprotein BamD-like" evidence="4">
    <location>
        <begin position="27"/>
        <end position="220"/>
    </location>
</feature>
<dbReference type="HAMAP" id="MF_00922">
    <property type="entry name" value="OM_assembly_BamD"/>
    <property type="match status" value="1"/>
</dbReference>
<evidence type="ECO:0000256" key="2">
    <source>
        <dbReference type="ARBA" id="ARBA00023136"/>
    </source>
</evidence>
<dbReference type="NCBIfam" id="TIGR03302">
    <property type="entry name" value="OM_YfiO"/>
    <property type="match status" value="1"/>
</dbReference>
<name>A0A484H8F2_9ZZZZ</name>
<dbReference type="InterPro" id="IPR011990">
    <property type="entry name" value="TPR-like_helical_dom_sf"/>
</dbReference>
<accession>A0A484H8F2</accession>
<dbReference type="InterPro" id="IPR017689">
    <property type="entry name" value="BamD"/>
</dbReference>
<evidence type="ECO:0000313" key="5">
    <source>
        <dbReference type="EMBL" id="VBB69855.1"/>
    </source>
</evidence>
<dbReference type="Gene3D" id="1.25.40.10">
    <property type="entry name" value="Tetratricopeptide repeat domain"/>
    <property type="match status" value="1"/>
</dbReference>
<keyword evidence="3" id="KW-0998">Cell outer membrane</keyword>
<dbReference type="PROSITE" id="PS50005">
    <property type="entry name" value="TPR"/>
    <property type="match status" value="1"/>
</dbReference>